<feature type="compositionally biased region" description="Polar residues" evidence="3">
    <location>
        <begin position="70"/>
        <end position="81"/>
    </location>
</feature>
<keyword evidence="1 2" id="KW-0728">SH3 domain</keyword>
<dbReference type="SMART" id="SM00326">
    <property type="entry name" value="SH3"/>
    <property type="match status" value="2"/>
</dbReference>
<evidence type="ECO:0000313" key="5">
    <source>
        <dbReference type="EMBL" id="KAK6535566.1"/>
    </source>
</evidence>
<gene>
    <name evidence="5" type="ORF">TWF694_002020</name>
</gene>
<feature type="compositionally biased region" description="Basic and acidic residues" evidence="3">
    <location>
        <begin position="1"/>
        <end position="13"/>
    </location>
</feature>
<evidence type="ECO:0000313" key="6">
    <source>
        <dbReference type="Proteomes" id="UP001365542"/>
    </source>
</evidence>
<dbReference type="Proteomes" id="UP001365542">
    <property type="component" value="Unassembled WGS sequence"/>
</dbReference>
<feature type="compositionally biased region" description="Polar residues" evidence="3">
    <location>
        <begin position="162"/>
        <end position="189"/>
    </location>
</feature>
<keyword evidence="6" id="KW-1185">Reference proteome</keyword>
<dbReference type="SUPFAM" id="SSF50044">
    <property type="entry name" value="SH3-domain"/>
    <property type="match status" value="2"/>
</dbReference>
<evidence type="ECO:0000256" key="1">
    <source>
        <dbReference type="ARBA" id="ARBA00022443"/>
    </source>
</evidence>
<feature type="region of interest" description="Disordered" evidence="3">
    <location>
        <begin position="65"/>
        <end position="230"/>
    </location>
</feature>
<feature type="region of interest" description="Disordered" evidence="3">
    <location>
        <begin position="1"/>
        <end position="50"/>
    </location>
</feature>
<feature type="domain" description="SH3" evidence="4">
    <location>
        <begin position="544"/>
        <end position="604"/>
    </location>
</feature>
<evidence type="ECO:0000256" key="3">
    <source>
        <dbReference type="SAM" id="MobiDB-lite"/>
    </source>
</evidence>
<dbReference type="InterPro" id="IPR036028">
    <property type="entry name" value="SH3-like_dom_sf"/>
</dbReference>
<feature type="compositionally biased region" description="Basic and acidic residues" evidence="3">
    <location>
        <begin position="102"/>
        <end position="111"/>
    </location>
</feature>
<comment type="caution">
    <text evidence="5">The sequence shown here is derived from an EMBL/GenBank/DDBJ whole genome shotgun (WGS) entry which is preliminary data.</text>
</comment>
<sequence>MESQDKGDFEQYHRWTGRQESSHQQSRFHRQYSTRSHPAETANSAVPRAQAEYSSFLPGFKTLRIESAESRQTPNYENTNPKLRRRSFSPTENQAGSRYRHVHESSADMRPNRGRTWESTTGTSARQYTSEDKHRFKASGTENMIPERSRRSTYTPYRPSNHESTGTRAQSPSIRSISPQELPAQTSWKQDGKLPTLGSRDPYLSPSSSSSSSDDEPLREGRFKPSSEPHIPRVDSLLISDWHGALKQGDYALLAFVASVLKPRKHGPNDDIIRSTPLICDLVNCKDASNILSRLRALKKRNNHRFRSFYILKTLALIKQRDYPSAKRACHTLIEQGQELPNPAGLTTLASGYWLMRTILRALRDKEHTADDNVSWYAEQVSSIHKQMKENGIEWTDHFWIDDCLTDKPKRPVAIERTESTLDSSSDTSAGSKSSWSIIDDTGFPISVEHHKKRIKSSNKPRIQNLRKQLDQGKIKAEDVRYVRARCDVEVRRGGGYNSNLNDDYLQLKRGDIIKVTKGDRIFDWEGSLRGVTGLFDPDNVEPFLAGRVKAKYTFVPASVGNLLVYKSGEFITVLEPIDGDWFKGSSGGRVGVFQMKWVEPFDHDYSEFLARNPDEEEGNVIIWVG</sequence>
<evidence type="ECO:0000259" key="4">
    <source>
        <dbReference type="PROSITE" id="PS50002"/>
    </source>
</evidence>
<dbReference type="PROSITE" id="PS50002">
    <property type="entry name" value="SH3"/>
    <property type="match status" value="1"/>
</dbReference>
<dbReference type="AlphaFoldDB" id="A0AAV9X6X5"/>
<accession>A0AAV9X6X5</accession>
<dbReference type="Gene3D" id="2.30.30.40">
    <property type="entry name" value="SH3 Domains"/>
    <property type="match status" value="2"/>
</dbReference>
<feature type="compositionally biased region" description="Polar residues" evidence="3">
    <location>
        <begin position="117"/>
        <end position="128"/>
    </location>
</feature>
<proteinExistence type="predicted"/>
<dbReference type="InterPro" id="IPR001452">
    <property type="entry name" value="SH3_domain"/>
</dbReference>
<feature type="compositionally biased region" description="Basic and acidic residues" evidence="3">
    <location>
        <begin position="216"/>
        <end position="230"/>
    </location>
</feature>
<feature type="compositionally biased region" description="Polar residues" evidence="3">
    <location>
        <begin position="33"/>
        <end position="44"/>
    </location>
</feature>
<dbReference type="Pfam" id="PF07653">
    <property type="entry name" value="SH3_2"/>
    <property type="match status" value="2"/>
</dbReference>
<name>A0AAV9X6X5_9PEZI</name>
<organism evidence="5 6">
    <name type="scientific">Orbilia ellipsospora</name>
    <dbReference type="NCBI Taxonomy" id="2528407"/>
    <lineage>
        <taxon>Eukaryota</taxon>
        <taxon>Fungi</taxon>
        <taxon>Dikarya</taxon>
        <taxon>Ascomycota</taxon>
        <taxon>Pezizomycotina</taxon>
        <taxon>Orbiliomycetes</taxon>
        <taxon>Orbiliales</taxon>
        <taxon>Orbiliaceae</taxon>
        <taxon>Orbilia</taxon>
    </lineage>
</organism>
<evidence type="ECO:0000256" key="2">
    <source>
        <dbReference type="PROSITE-ProRule" id="PRU00192"/>
    </source>
</evidence>
<protein>
    <recommendedName>
        <fullName evidence="4">SH3 domain-containing protein</fullName>
    </recommendedName>
</protein>
<reference evidence="5 6" key="1">
    <citation type="submission" date="2019-10" db="EMBL/GenBank/DDBJ databases">
        <authorList>
            <person name="Palmer J.M."/>
        </authorList>
    </citation>
    <scope>NUCLEOTIDE SEQUENCE [LARGE SCALE GENOMIC DNA]</scope>
    <source>
        <strain evidence="5 6">TWF694</strain>
    </source>
</reference>
<dbReference type="EMBL" id="JAVHJO010000010">
    <property type="protein sequence ID" value="KAK6535566.1"/>
    <property type="molecule type" value="Genomic_DNA"/>
</dbReference>